<name>A0ABS8IV56_9BURK</name>
<dbReference type="SUPFAM" id="SSF51905">
    <property type="entry name" value="FAD/NAD(P)-binding domain"/>
    <property type="match status" value="1"/>
</dbReference>
<evidence type="ECO:0000313" key="1">
    <source>
        <dbReference type="EMBL" id="MCC6071134.1"/>
    </source>
</evidence>
<dbReference type="PANTHER" id="PTHR43747:SF4">
    <property type="entry name" value="FLAVIN-DEPENDENT TRYPTOPHAN HALOGENASE"/>
    <property type="match status" value="1"/>
</dbReference>
<dbReference type="InterPro" id="IPR050816">
    <property type="entry name" value="Flavin-dep_Halogenase_NPB"/>
</dbReference>
<comment type="caution">
    <text evidence="1">The sequence shown here is derived from an EMBL/GenBank/DDBJ whole genome shotgun (WGS) entry which is preliminary data.</text>
</comment>
<proteinExistence type="predicted"/>
<accession>A0ABS8IV56</accession>
<dbReference type="RefSeq" id="WP_229432060.1">
    <property type="nucleotide sequence ID" value="NZ_JAJHPV010000013.1"/>
</dbReference>
<dbReference type="Gene3D" id="3.50.50.60">
    <property type="entry name" value="FAD/NAD(P)-binding domain"/>
    <property type="match status" value="1"/>
</dbReference>
<gene>
    <name evidence="1" type="ORF">LMJ30_09220</name>
</gene>
<dbReference type="PIRSF" id="PIRSF011396">
    <property type="entry name" value="Trp_halogenase"/>
    <property type="match status" value="1"/>
</dbReference>
<organism evidence="1 2">
    <name type="scientific">Massilia agrisoli</name>
    <dbReference type="NCBI Taxonomy" id="2892444"/>
    <lineage>
        <taxon>Bacteria</taxon>
        <taxon>Pseudomonadati</taxon>
        <taxon>Pseudomonadota</taxon>
        <taxon>Betaproteobacteria</taxon>
        <taxon>Burkholderiales</taxon>
        <taxon>Oxalobacteraceae</taxon>
        <taxon>Telluria group</taxon>
        <taxon>Massilia</taxon>
    </lineage>
</organism>
<dbReference type="Proteomes" id="UP001198701">
    <property type="component" value="Unassembled WGS sequence"/>
</dbReference>
<keyword evidence="2" id="KW-1185">Reference proteome</keyword>
<dbReference type="InterPro" id="IPR036188">
    <property type="entry name" value="FAD/NAD-bd_sf"/>
</dbReference>
<reference evidence="1 2" key="1">
    <citation type="submission" date="2021-11" db="EMBL/GenBank/DDBJ databases">
        <authorList>
            <person name="Huq M.A."/>
        </authorList>
    </citation>
    <scope>NUCLEOTIDE SEQUENCE [LARGE SCALE GENOMIC DNA]</scope>
    <source>
        <strain evidence="1 2">MAHUQ-52</strain>
    </source>
</reference>
<protein>
    <submittedName>
        <fullName evidence="1">Tryptophan 7-halogenase</fullName>
    </submittedName>
</protein>
<dbReference type="Pfam" id="PF04820">
    <property type="entry name" value="Trp_halogenase"/>
    <property type="match status" value="1"/>
</dbReference>
<sequence length="498" mass="55922">MMKNIVIVGGGTAGWMAAAALSKVVGSKCAIRVVESDEIGTVGVGESTIPMIRRFNEVLGINEDEFVRETRATFKLGIEFVDWGKIGDNYMHGFGNFGRNLETLDFYQYWLKMHAEGKAPDIEAYSINRMAARSSKFMRPALDMPNSPLSEITYAFHIDAGLYARYLRKFSEAHGAARTEGKVVDTVLRADGCIAAIVMENGEQIAGDLFIDCTGFRGLLIEQALKTGFEDWTHWLPCDRAYAVPCELGPDLLPYTRATARPAGWQWRIGLQHRTGNGHVFSSKFMSDDEAASILMSSLDGAALAEPKLLRFAAGKRKKTWNKNVVAVGLSSGFMEPLESTSIHLIQSAVARLITFFPDEGLDQADIDEFNRQSDFEVERIRDFLILHYHATTRNDTPFWDYCRTMEIPETLRRKMELYQAHGRIIRDNNELFSEVGWLQVMHGQGLKPRRHHPLVELIDEREVAAYLEETSSVIKKCVNVMPAHAEFVDAVKAAGKR</sequence>
<dbReference type="InterPro" id="IPR033856">
    <property type="entry name" value="Trp_halogen"/>
</dbReference>
<dbReference type="PANTHER" id="PTHR43747">
    <property type="entry name" value="FAD-BINDING PROTEIN"/>
    <property type="match status" value="1"/>
</dbReference>
<dbReference type="EMBL" id="JAJHPV010000013">
    <property type="protein sequence ID" value="MCC6071134.1"/>
    <property type="molecule type" value="Genomic_DNA"/>
</dbReference>
<evidence type="ECO:0000313" key="2">
    <source>
        <dbReference type="Proteomes" id="UP001198701"/>
    </source>
</evidence>
<dbReference type="InterPro" id="IPR006905">
    <property type="entry name" value="Flavin_halogenase"/>
</dbReference>